<dbReference type="SMART" id="SM00360">
    <property type="entry name" value="RRM"/>
    <property type="match status" value="2"/>
</dbReference>
<dbReference type="SUPFAM" id="SSF54928">
    <property type="entry name" value="RNA-binding domain, RBD"/>
    <property type="match status" value="1"/>
</dbReference>
<accession>A0AAD9II64</accession>
<dbReference type="CDD" id="cd00590">
    <property type="entry name" value="RRM_SF"/>
    <property type="match status" value="1"/>
</dbReference>
<evidence type="ECO:0000256" key="1">
    <source>
        <dbReference type="PROSITE-ProRule" id="PRU00176"/>
    </source>
</evidence>
<protein>
    <recommendedName>
        <fullName evidence="3">RRM domain-containing protein</fullName>
    </recommendedName>
</protein>
<organism evidence="4 5">
    <name type="scientific">Prototheca wickerhamii</name>
    <dbReference type="NCBI Taxonomy" id="3111"/>
    <lineage>
        <taxon>Eukaryota</taxon>
        <taxon>Viridiplantae</taxon>
        <taxon>Chlorophyta</taxon>
        <taxon>core chlorophytes</taxon>
        <taxon>Trebouxiophyceae</taxon>
        <taxon>Chlorellales</taxon>
        <taxon>Chlorellaceae</taxon>
        <taxon>Prototheca</taxon>
    </lineage>
</organism>
<comment type="caution">
    <text evidence="4">The sequence shown here is derived from an EMBL/GenBank/DDBJ whole genome shotgun (WGS) entry which is preliminary data.</text>
</comment>
<feature type="domain" description="RRM" evidence="3">
    <location>
        <begin position="88"/>
        <end position="165"/>
    </location>
</feature>
<reference evidence="4" key="1">
    <citation type="submission" date="2021-01" db="EMBL/GenBank/DDBJ databases">
        <authorList>
            <person name="Eckstrom K.M.E."/>
        </authorList>
    </citation>
    <scope>NUCLEOTIDE SEQUENCE</scope>
    <source>
        <strain evidence="4">UVCC 0001</strain>
    </source>
</reference>
<dbReference type="EMBL" id="JASFZW010000005">
    <property type="protein sequence ID" value="KAK2078161.1"/>
    <property type="molecule type" value="Genomic_DNA"/>
</dbReference>
<gene>
    <name evidence="4" type="ORF">QBZ16_004029</name>
</gene>
<feature type="region of interest" description="Disordered" evidence="2">
    <location>
        <begin position="1"/>
        <end position="44"/>
    </location>
</feature>
<evidence type="ECO:0000259" key="3">
    <source>
        <dbReference type="PROSITE" id="PS50102"/>
    </source>
</evidence>
<keyword evidence="5" id="KW-1185">Reference proteome</keyword>
<sequence length="318" mass="35439">MASSAGLSRPGLALGRASACPAGLHSHWRPTSRPRPGAAPQRVRAASDIFADDETGWRPKGNPGFYKRRTKDITPLRNPERWRDFRTRTVWVMGIPQHTPYEEVKRFAESAGPVHQLRLGRTPGGDWSGVARVVYSDAAAAQRAADTLSGGFLNNADVVVVKPRDEPEEADAEVFEEEEPISGPRAEAKTRAAEHWPERPARRRTLPDIALLNVPDFWSRSDIMGFLAPFGKLVHINNKLYSDGTPSQWVKARFVNRHAALEAVQVLDGQHVDGNQIHVKWDQTKASWQPRPVPRVDEPGAVQRGRWVIPHTNHEEAA</sequence>
<dbReference type="PROSITE" id="PS50102">
    <property type="entry name" value="RRM"/>
    <property type="match status" value="1"/>
</dbReference>
<feature type="compositionally biased region" description="Basic and acidic residues" evidence="2">
    <location>
        <begin position="186"/>
        <end position="198"/>
    </location>
</feature>
<dbReference type="InterPro" id="IPR000504">
    <property type="entry name" value="RRM_dom"/>
</dbReference>
<dbReference type="Gene3D" id="3.30.70.330">
    <property type="match status" value="2"/>
</dbReference>
<evidence type="ECO:0000256" key="2">
    <source>
        <dbReference type="SAM" id="MobiDB-lite"/>
    </source>
</evidence>
<evidence type="ECO:0000313" key="5">
    <source>
        <dbReference type="Proteomes" id="UP001255856"/>
    </source>
</evidence>
<feature type="compositionally biased region" description="Acidic residues" evidence="2">
    <location>
        <begin position="166"/>
        <end position="180"/>
    </location>
</feature>
<dbReference type="GO" id="GO:0003723">
    <property type="term" value="F:RNA binding"/>
    <property type="evidence" value="ECO:0007669"/>
    <property type="project" value="UniProtKB-UniRule"/>
</dbReference>
<name>A0AAD9II64_PROWI</name>
<keyword evidence="1" id="KW-0694">RNA-binding</keyword>
<dbReference type="Proteomes" id="UP001255856">
    <property type="component" value="Unassembled WGS sequence"/>
</dbReference>
<evidence type="ECO:0000313" key="4">
    <source>
        <dbReference type="EMBL" id="KAK2078161.1"/>
    </source>
</evidence>
<feature type="region of interest" description="Disordered" evidence="2">
    <location>
        <begin position="166"/>
        <end position="198"/>
    </location>
</feature>
<proteinExistence type="predicted"/>
<dbReference type="InterPro" id="IPR035979">
    <property type="entry name" value="RBD_domain_sf"/>
</dbReference>
<dbReference type="Pfam" id="PF00076">
    <property type="entry name" value="RRM_1"/>
    <property type="match status" value="1"/>
</dbReference>
<dbReference type="AlphaFoldDB" id="A0AAD9II64"/>
<dbReference type="InterPro" id="IPR012677">
    <property type="entry name" value="Nucleotide-bd_a/b_plait_sf"/>
</dbReference>